<dbReference type="EMBL" id="BOOC01000031">
    <property type="protein sequence ID" value="GIH42634.1"/>
    <property type="molecule type" value="Genomic_DNA"/>
</dbReference>
<dbReference type="PANTHER" id="PTHR24421:SF10">
    <property type="entry name" value="NITRATE_NITRITE SENSOR PROTEIN NARQ"/>
    <property type="match status" value="1"/>
</dbReference>
<dbReference type="Pfam" id="PF02518">
    <property type="entry name" value="HATPase_c"/>
    <property type="match status" value="1"/>
</dbReference>
<name>A0ABQ4G6D9_9ACTN</name>
<dbReference type="EC" id="2.7.13.3" evidence="2"/>
<proteinExistence type="predicted"/>
<evidence type="ECO:0000313" key="8">
    <source>
        <dbReference type="Proteomes" id="UP000603904"/>
    </source>
</evidence>
<organism evidence="7 8">
    <name type="scientific">Microbispora corallina</name>
    <dbReference type="NCBI Taxonomy" id="83302"/>
    <lineage>
        <taxon>Bacteria</taxon>
        <taxon>Bacillati</taxon>
        <taxon>Actinomycetota</taxon>
        <taxon>Actinomycetes</taxon>
        <taxon>Streptosporangiales</taxon>
        <taxon>Streptosporangiaceae</taxon>
        <taxon>Microbispora</taxon>
    </lineage>
</organism>
<keyword evidence="4" id="KW-0418">Kinase</keyword>
<evidence type="ECO:0000256" key="4">
    <source>
        <dbReference type="ARBA" id="ARBA00022777"/>
    </source>
</evidence>
<evidence type="ECO:0000256" key="2">
    <source>
        <dbReference type="ARBA" id="ARBA00012438"/>
    </source>
</evidence>
<feature type="domain" description="Histidine kinase/HSP90-like ATPase" evidence="6">
    <location>
        <begin position="65"/>
        <end position="148"/>
    </location>
</feature>
<evidence type="ECO:0000259" key="6">
    <source>
        <dbReference type="Pfam" id="PF02518"/>
    </source>
</evidence>
<evidence type="ECO:0000256" key="1">
    <source>
        <dbReference type="ARBA" id="ARBA00000085"/>
    </source>
</evidence>
<evidence type="ECO:0000256" key="5">
    <source>
        <dbReference type="ARBA" id="ARBA00023012"/>
    </source>
</evidence>
<keyword evidence="3" id="KW-0808">Transferase</keyword>
<comment type="caution">
    <text evidence="7">The sequence shown here is derived from an EMBL/GenBank/DDBJ whole genome shotgun (WGS) entry which is preliminary data.</text>
</comment>
<comment type="catalytic activity">
    <reaction evidence="1">
        <text>ATP + protein L-histidine = ADP + protein N-phospho-L-histidine.</text>
        <dbReference type="EC" id="2.7.13.3"/>
    </reaction>
</comment>
<evidence type="ECO:0000313" key="7">
    <source>
        <dbReference type="EMBL" id="GIH42634.1"/>
    </source>
</evidence>
<dbReference type="Proteomes" id="UP000603904">
    <property type="component" value="Unassembled WGS sequence"/>
</dbReference>
<protein>
    <recommendedName>
        <fullName evidence="2">histidine kinase</fullName>
        <ecNumber evidence="2">2.7.13.3</ecNumber>
    </recommendedName>
</protein>
<dbReference type="InterPro" id="IPR050482">
    <property type="entry name" value="Sensor_HK_TwoCompSys"/>
</dbReference>
<dbReference type="SUPFAM" id="SSF55874">
    <property type="entry name" value="ATPase domain of HSP90 chaperone/DNA topoisomerase II/histidine kinase"/>
    <property type="match status" value="1"/>
</dbReference>
<accession>A0ABQ4G6D9</accession>
<dbReference type="CDD" id="cd16917">
    <property type="entry name" value="HATPase_UhpB-NarQ-NarX-like"/>
    <property type="match status" value="1"/>
</dbReference>
<dbReference type="InterPro" id="IPR003594">
    <property type="entry name" value="HATPase_dom"/>
</dbReference>
<dbReference type="InterPro" id="IPR036890">
    <property type="entry name" value="HATPase_C_sf"/>
</dbReference>
<evidence type="ECO:0000256" key="3">
    <source>
        <dbReference type="ARBA" id="ARBA00022679"/>
    </source>
</evidence>
<gene>
    <name evidence="7" type="ORF">Mco01_56340</name>
</gene>
<sequence length="150" mass="15369">MRLPTVRVMPPATADLRELARGLHPMVLAQDGLEAALAAVADRSAIPVRLRVSVGSRLPREIEATAYYLVSESITNAARHSAANVVTVDVAAGDDGLRIAVSDDGRGGARPAAGSGLQGLADRVAALGARLELDSPAGAGTRLRTVLPCG</sequence>
<keyword evidence="8" id="KW-1185">Reference proteome</keyword>
<reference evidence="7 8" key="1">
    <citation type="submission" date="2021-01" db="EMBL/GenBank/DDBJ databases">
        <title>Whole genome shotgun sequence of Microbispora corallina NBRC 16416.</title>
        <authorList>
            <person name="Komaki H."/>
            <person name="Tamura T."/>
        </authorList>
    </citation>
    <scope>NUCLEOTIDE SEQUENCE [LARGE SCALE GENOMIC DNA]</scope>
    <source>
        <strain evidence="7 8">NBRC 16416</strain>
    </source>
</reference>
<dbReference type="Gene3D" id="3.30.565.10">
    <property type="entry name" value="Histidine kinase-like ATPase, C-terminal domain"/>
    <property type="match status" value="1"/>
</dbReference>
<keyword evidence="5" id="KW-0902">Two-component regulatory system</keyword>
<dbReference type="PANTHER" id="PTHR24421">
    <property type="entry name" value="NITRATE/NITRITE SENSOR PROTEIN NARX-RELATED"/>
    <property type="match status" value="1"/>
</dbReference>